<organism evidence="1 2">
    <name type="scientific">Aspergillus lucknowensis</name>
    <dbReference type="NCBI Taxonomy" id="176173"/>
    <lineage>
        <taxon>Eukaryota</taxon>
        <taxon>Fungi</taxon>
        <taxon>Dikarya</taxon>
        <taxon>Ascomycota</taxon>
        <taxon>Pezizomycotina</taxon>
        <taxon>Eurotiomycetes</taxon>
        <taxon>Eurotiomycetidae</taxon>
        <taxon>Eurotiales</taxon>
        <taxon>Aspergillaceae</taxon>
        <taxon>Aspergillus</taxon>
        <taxon>Aspergillus subgen. Nidulantes</taxon>
    </lineage>
</organism>
<dbReference type="EMBL" id="JBFXLQ010000074">
    <property type="protein sequence ID" value="KAL2861165.1"/>
    <property type="molecule type" value="Genomic_DNA"/>
</dbReference>
<accession>A0ABR4L9M5</accession>
<evidence type="ECO:0000313" key="1">
    <source>
        <dbReference type="EMBL" id="KAL2861165.1"/>
    </source>
</evidence>
<name>A0ABR4L9M5_9EURO</name>
<sequence>MTSDAVSRVGERNREYRGTGFGANSLHHQCVAGCKIRLGGGDILRTSQFGLDVTNSPLCISIQVHMRPLGRGPLLAEEPRHCKEDAYLDDSTAVRIYGVHASEDLEVMVDTLGVMRRNNSRDIEDEAVVNVTLIQLLDCIESLMEPAGPGWTIKREIFCPKFRKAEYPAVTDGALRTRIKRHVLGIIEGKKGGRLASIDKIRMQETVAVFGGHRLLLAQNGADVYLVFGEAERGYLDVGGPESGHLVMHTFVAKRAAESIDR</sequence>
<protein>
    <submittedName>
        <fullName evidence="1">Uncharacterized protein</fullName>
    </submittedName>
</protein>
<dbReference type="RefSeq" id="XP_070881059.1">
    <property type="nucleotide sequence ID" value="XM_071033977.1"/>
</dbReference>
<dbReference type="GeneID" id="98149049"/>
<dbReference type="Proteomes" id="UP001610432">
    <property type="component" value="Unassembled WGS sequence"/>
</dbReference>
<keyword evidence="2" id="KW-1185">Reference proteome</keyword>
<proteinExistence type="predicted"/>
<evidence type="ECO:0000313" key="2">
    <source>
        <dbReference type="Proteomes" id="UP001610432"/>
    </source>
</evidence>
<gene>
    <name evidence="1" type="ORF">BJX67DRAFT_386010</name>
</gene>
<reference evidence="1 2" key="1">
    <citation type="submission" date="2024-07" db="EMBL/GenBank/DDBJ databases">
        <title>Section-level genome sequencing and comparative genomics of Aspergillus sections Usti and Cavernicolus.</title>
        <authorList>
            <consortium name="Lawrence Berkeley National Laboratory"/>
            <person name="Nybo J.L."/>
            <person name="Vesth T.C."/>
            <person name="Theobald S."/>
            <person name="Frisvad J.C."/>
            <person name="Larsen T.O."/>
            <person name="Kjaerboelling I."/>
            <person name="Rothschild-Mancinelli K."/>
            <person name="Lyhne E.K."/>
            <person name="Kogle M.E."/>
            <person name="Barry K."/>
            <person name="Clum A."/>
            <person name="Na H."/>
            <person name="Ledsgaard L."/>
            <person name="Lin J."/>
            <person name="Lipzen A."/>
            <person name="Kuo A."/>
            <person name="Riley R."/>
            <person name="Mondo S."/>
            <person name="Labutti K."/>
            <person name="Haridas S."/>
            <person name="Pangalinan J."/>
            <person name="Salamov A.A."/>
            <person name="Simmons B.A."/>
            <person name="Magnuson J.K."/>
            <person name="Chen J."/>
            <person name="Drula E."/>
            <person name="Henrissat B."/>
            <person name="Wiebenga A."/>
            <person name="Lubbers R.J."/>
            <person name="Gomes A.C."/>
            <person name="Macurrencykelacurrency M.R."/>
            <person name="Stajich J."/>
            <person name="Grigoriev I.V."/>
            <person name="Mortensen U.H."/>
            <person name="De Vries R.P."/>
            <person name="Baker S.E."/>
            <person name="Andersen M.R."/>
        </authorList>
    </citation>
    <scope>NUCLEOTIDE SEQUENCE [LARGE SCALE GENOMIC DNA]</scope>
    <source>
        <strain evidence="1 2">CBS 449.75</strain>
    </source>
</reference>
<comment type="caution">
    <text evidence="1">The sequence shown here is derived from an EMBL/GenBank/DDBJ whole genome shotgun (WGS) entry which is preliminary data.</text>
</comment>